<dbReference type="SUPFAM" id="SSF69917">
    <property type="entry name" value="OMPT-like"/>
    <property type="match status" value="1"/>
</dbReference>
<dbReference type="InterPro" id="IPR000036">
    <property type="entry name" value="Peptidase_A26_omptin"/>
</dbReference>
<organism evidence="2 3">
    <name type="scientific">Methylobacterium organophilum</name>
    <dbReference type="NCBI Taxonomy" id="410"/>
    <lineage>
        <taxon>Bacteria</taxon>
        <taxon>Pseudomonadati</taxon>
        <taxon>Pseudomonadota</taxon>
        <taxon>Alphaproteobacteria</taxon>
        <taxon>Hyphomicrobiales</taxon>
        <taxon>Methylobacteriaceae</taxon>
        <taxon>Methylobacterium</taxon>
    </lineage>
</organism>
<dbReference type="PANTHER" id="PTHR34001">
    <property type="entry name" value="BLL7405 PROTEIN"/>
    <property type="match status" value="1"/>
</dbReference>
<proteinExistence type="inferred from homology"/>
<name>A0ABQ4T413_METOR</name>
<dbReference type="Pfam" id="PF01278">
    <property type="entry name" value="Omptin"/>
    <property type="match status" value="1"/>
</dbReference>
<dbReference type="InterPro" id="IPR051692">
    <property type="entry name" value="OMP-like"/>
</dbReference>
<dbReference type="RefSeq" id="WP_238309701.1">
    <property type="nucleotide sequence ID" value="NZ_BPQV01000002.1"/>
</dbReference>
<reference evidence="2" key="2">
    <citation type="submission" date="2021-08" db="EMBL/GenBank/DDBJ databases">
        <authorList>
            <person name="Tani A."/>
            <person name="Ola A."/>
            <person name="Ogura Y."/>
            <person name="Katsura K."/>
            <person name="Hayashi T."/>
        </authorList>
    </citation>
    <scope>NUCLEOTIDE SEQUENCE</scope>
    <source>
        <strain evidence="2">NBRC 15689</strain>
    </source>
</reference>
<dbReference type="InterPro" id="IPR020080">
    <property type="entry name" value="OM_adhesin/peptidase_omptin"/>
</dbReference>
<dbReference type="InterPro" id="IPR053724">
    <property type="entry name" value="OMP_A26_sf"/>
</dbReference>
<comment type="caution">
    <text evidence="2">The sequence shown here is derived from an EMBL/GenBank/DDBJ whole genome shotgun (WGS) entry which is preliminary data.</text>
</comment>
<protein>
    <recommendedName>
        <fullName evidence="4">Outer membrane protein beta-barrel domain-containing protein</fullName>
    </recommendedName>
</protein>
<sequence length="560" mass="60446">MGSAFAADLPPPSSAAPYSFAGVYSGLFAGYGSLDNAARPMCSKPADPEALNCLILPAHKLRVEDFTAGSEIGYNLPLTPGSGVVIGAAADYQFTRLRGYGTLQGYFTIPDTGETRTVIHHAGQRLDFLGTLRGKIGYAFDRFFVYGTGGLAYGNVRIDTNTAFPLTPSFSVDFEGRKGELRTGYVAGGGIEYAFSQRLSAKVEGLYYDLGARSLPADQIFGQSPYRYGARVETSGYLARAGLNYRFGDGLPLLDLVRAVSDPAPSVPMSPATWTFEAGLRYFYSSGLFRDTLGAPGNGAQTNSRLTYQRLGAHSSESFARLDHTPTGLFLKGFLGAGFIDSGRLFDEDFPPATKPYSKTAHKIRNGDIGYAAVDAGLNLLRGESYKLGGYLGYQYFAQLANGFGCNQVASGEFCAEDRGIPDSVSGLSVDAHWNAFRVGLIGEMRLDRVKFVLEGAYLPVVAIEAYDRHWQRSDINPMAMVGSGDGYFLQGVISYDLTPSVAVGIGARYWKMQADRGHSQFPFPNTPPSPVRFETDRYGGFAQISYTLSDLGFGDLAAR</sequence>
<dbReference type="PANTHER" id="PTHR34001:SF3">
    <property type="entry name" value="BLL7405 PROTEIN"/>
    <property type="match status" value="1"/>
</dbReference>
<comment type="similarity">
    <text evidence="1">Belongs to the Omp25/RopB family.</text>
</comment>
<dbReference type="Proteomes" id="UP001055156">
    <property type="component" value="Unassembled WGS sequence"/>
</dbReference>
<gene>
    <name evidence="2" type="ORF">LKMONMHP_0575</name>
</gene>
<dbReference type="InterPro" id="IPR011250">
    <property type="entry name" value="OMP/PagP_B-barrel"/>
</dbReference>
<dbReference type="Gene3D" id="2.40.160.20">
    <property type="match status" value="1"/>
</dbReference>
<evidence type="ECO:0008006" key="4">
    <source>
        <dbReference type="Google" id="ProtNLM"/>
    </source>
</evidence>
<accession>A0ABQ4T413</accession>
<reference evidence="2" key="1">
    <citation type="journal article" date="2021" name="Front. Microbiol.">
        <title>Comprehensive Comparative Genomics and Phenotyping of Methylobacterium Species.</title>
        <authorList>
            <person name="Alessa O."/>
            <person name="Ogura Y."/>
            <person name="Fujitani Y."/>
            <person name="Takami H."/>
            <person name="Hayashi T."/>
            <person name="Sahin N."/>
            <person name="Tani A."/>
        </authorList>
    </citation>
    <scope>NUCLEOTIDE SEQUENCE</scope>
    <source>
        <strain evidence="2">NBRC 15689</strain>
    </source>
</reference>
<dbReference type="SUPFAM" id="SSF56925">
    <property type="entry name" value="OMPA-like"/>
    <property type="match status" value="1"/>
</dbReference>
<evidence type="ECO:0000313" key="2">
    <source>
        <dbReference type="EMBL" id="GJE25736.1"/>
    </source>
</evidence>
<keyword evidence="3" id="KW-1185">Reference proteome</keyword>
<dbReference type="Gene3D" id="2.40.128.90">
    <property type="entry name" value="OMPT-like"/>
    <property type="match status" value="1"/>
</dbReference>
<dbReference type="EMBL" id="BPQV01000002">
    <property type="protein sequence ID" value="GJE25736.1"/>
    <property type="molecule type" value="Genomic_DNA"/>
</dbReference>
<evidence type="ECO:0000313" key="3">
    <source>
        <dbReference type="Proteomes" id="UP001055156"/>
    </source>
</evidence>
<evidence type="ECO:0000256" key="1">
    <source>
        <dbReference type="ARBA" id="ARBA00038306"/>
    </source>
</evidence>